<accession>A0A212C930</accession>
<comment type="caution">
    <text evidence="2">The sequence shown here is derived from an EMBL/GenBank/DDBJ whole genome shotgun (WGS) entry which is preliminary data.</text>
</comment>
<feature type="region of interest" description="Disordered" evidence="1">
    <location>
        <begin position="1"/>
        <end position="56"/>
    </location>
</feature>
<gene>
    <name evidence="2" type="ORF">Celaphus_00010651</name>
</gene>
<evidence type="ECO:0000256" key="1">
    <source>
        <dbReference type="SAM" id="MobiDB-lite"/>
    </source>
</evidence>
<keyword evidence="3" id="KW-1185">Reference proteome</keyword>
<evidence type="ECO:0000313" key="3">
    <source>
        <dbReference type="Proteomes" id="UP000242450"/>
    </source>
</evidence>
<proteinExistence type="predicted"/>
<dbReference type="EMBL" id="MKHE01000024">
    <property type="protein sequence ID" value="OWK02452.1"/>
    <property type="molecule type" value="Genomic_DNA"/>
</dbReference>
<evidence type="ECO:0000313" key="2">
    <source>
        <dbReference type="EMBL" id="OWK02452.1"/>
    </source>
</evidence>
<name>A0A212C930_CEREH</name>
<feature type="compositionally biased region" description="Pro residues" evidence="1">
    <location>
        <begin position="29"/>
        <end position="44"/>
    </location>
</feature>
<reference evidence="2 3" key="1">
    <citation type="journal article" date="2018" name="Mol. Genet. Genomics">
        <title>The red deer Cervus elaphus genome CerEla1.0: sequencing, annotating, genes, and chromosomes.</title>
        <authorList>
            <person name="Bana N.A."/>
            <person name="Nyiri A."/>
            <person name="Nagy J."/>
            <person name="Frank K."/>
            <person name="Nagy T."/>
            <person name="Steger V."/>
            <person name="Schiller M."/>
            <person name="Lakatos P."/>
            <person name="Sugar L."/>
            <person name="Horn P."/>
            <person name="Barta E."/>
            <person name="Orosz L."/>
        </authorList>
    </citation>
    <scope>NUCLEOTIDE SEQUENCE [LARGE SCALE GENOMIC DNA]</scope>
    <source>
        <strain evidence="2">Hungarian</strain>
    </source>
</reference>
<protein>
    <submittedName>
        <fullName evidence="2">Uncharacterized protein</fullName>
    </submittedName>
</protein>
<dbReference type="AlphaFoldDB" id="A0A212C930"/>
<organism evidence="2 3">
    <name type="scientific">Cervus elaphus hippelaphus</name>
    <name type="common">European red deer</name>
    <dbReference type="NCBI Taxonomy" id="46360"/>
    <lineage>
        <taxon>Eukaryota</taxon>
        <taxon>Metazoa</taxon>
        <taxon>Chordata</taxon>
        <taxon>Craniata</taxon>
        <taxon>Vertebrata</taxon>
        <taxon>Euteleostomi</taxon>
        <taxon>Mammalia</taxon>
        <taxon>Eutheria</taxon>
        <taxon>Laurasiatheria</taxon>
        <taxon>Artiodactyla</taxon>
        <taxon>Ruminantia</taxon>
        <taxon>Pecora</taxon>
        <taxon>Cervidae</taxon>
        <taxon>Cervinae</taxon>
        <taxon>Cervus</taxon>
    </lineage>
</organism>
<dbReference type="Proteomes" id="UP000242450">
    <property type="component" value="Chromosome 24"/>
</dbReference>
<sequence>MERRISTSKTRRPDSFLKDKMRETSLPPLHHPPPPPPPRPPHPLPQRTVMRTSTPA</sequence>
<feature type="compositionally biased region" description="Basic and acidic residues" evidence="1">
    <location>
        <begin position="1"/>
        <end position="23"/>
    </location>
</feature>